<evidence type="ECO:0000313" key="6">
    <source>
        <dbReference type="Proteomes" id="UP000051461"/>
    </source>
</evidence>
<dbReference type="SUPFAM" id="SSF46785">
    <property type="entry name" value="Winged helix' DNA-binding domain"/>
    <property type="match status" value="1"/>
</dbReference>
<evidence type="ECO:0000256" key="2">
    <source>
        <dbReference type="ARBA" id="ARBA00023125"/>
    </source>
</evidence>
<name>A0A0R1GRN2_9LACO</name>
<dbReference type="Proteomes" id="UP000051461">
    <property type="component" value="Unassembled WGS sequence"/>
</dbReference>
<dbReference type="STRING" id="1423726.FC07_GL003019"/>
<keyword evidence="2" id="KW-0238">DNA-binding</keyword>
<gene>
    <name evidence="5" type="ORF">FC07_GL003019</name>
</gene>
<comment type="caution">
    <text evidence="5">The sequence shown here is derived from an EMBL/GenBank/DDBJ whole genome shotgun (WGS) entry which is preliminary data.</text>
</comment>
<dbReference type="OrthoDB" id="362473at2"/>
<dbReference type="SMART" id="SM00345">
    <property type="entry name" value="HTH_GNTR"/>
    <property type="match status" value="1"/>
</dbReference>
<evidence type="ECO:0000256" key="1">
    <source>
        <dbReference type="ARBA" id="ARBA00023015"/>
    </source>
</evidence>
<evidence type="ECO:0000256" key="3">
    <source>
        <dbReference type="ARBA" id="ARBA00023163"/>
    </source>
</evidence>
<reference evidence="5 6" key="1">
    <citation type="journal article" date="2015" name="Genome Announc.">
        <title>Expanding the biotechnology potential of lactobacilli through comparative genomics of 213 strains and associated genera.</title>
        <authorList>
            <person name="Sun Z."/>
            <person name="Harris H.M."/>
            <person name="McCann A."/>
            <person name="Guo C."/>
            <person name="Argimon S."/>
            <person name="Zhang W."/>
            <person name="Yang X."/>
            <person name="Jeffery I.B."/>
            <person name="Cooney J.C."/>
            <person name="Kagawa T.F."/>
            <person name="Liu W."/>
            <person name="Song Y."/>
            <person name="Salvetti E."/>
            <person name="Wrobel A."/>
            <person name="Rasinkangas P."/>
            <person name="Parkhill J."/>
            <person name="Rea M.C."/>
            <person name="O'Sullivan O."/>
            <person name="Ritari J."/>
            <person name="Douillard F.P."/>
            <person name="Paul Ross R."/>
            <person name="Yang R."/>
            <person name="Briner A.E."/>
            <person name="Felis G.E."/>
            <person name="de Vos W.M."/>
            <person name="Barrangou R."/>
            <person name="Klaenhammer T.R."/>
            <person name="Caufield P.W."/>
            <person name="Cui Y."/>
            <person name="Zhang H."/>
            <person name="O'Toole P.W."/>
        </authorList>
    </citation>
    <scope>NUCLEOTIDE SEQUENCE [LARGE SCALE GENOMIC DNA]</scope>
    <source>
        <strain evidence="5 6">DSM 20003</strain>
    </source>
</reference>
<dbReference type="GO" id="GO:0003677">
    <property type="term" value="F:DNA binding"/>
    <property type="evidence" value="ECO:0007669"/>
    <property type="project" value="UniProtKB-KW"/>
</dbReference>
<proteinExistence type="predicted"/>
<dbReference type="CDD" id="cd07377">
    <property type="entry name" value="WHTH_GntR"/>
    <property type="match status" value="1"/>
</dbReference>
<feature type="domain" description="HTH gntR-type" evidence="4">
    <location>
        <begin position="7"/>
        <end position="75"/>
    </location>
</feature>
<accession>A0A0R1GRN2</accession>
<dbReference type="PANTHER" id="PTHR38445">
    <property type="entry name" value="HTH-TYPE TRANSCRIPTIONAL REPRESSOR YTRA"/>
    <property type="match status" value="1"/>
</dbReference>
<dbReference type="PATRIC" id="fig|1423726.3.peg.3133"/>
<protein>
    <submittedName>
        <fullName evidence="5">Transcriptional regulator</fullName>
    </submittedName>
</protein>
<organism evidence="5 6">
    <name type="scientific">Loigolactobacillus bifermentans DSM 20003</name>
    <dbReference type="NCBI Taxonomy" id="1423726"/>
    <lineage>
        <taxon>Bacteria</taxon>
        <taxon>Bacillati</taxon>
        <taxon>Bacillota</taxon>
        <taxon>Bacilli</taxon>
        <taxon>Lactobacillales</taxon>
        <taxon>Lactobacillaceae</taxon>
        <taxon>Loigolactobacillus</taxon>
    </lineage>
</organism>
<dbReference type="PANTHER" id="PTHR38445:SF6">
    <property type="entry name" value="GNTR-FAMILY TRANSCRIPTIONAL REGULATOR"/>
    <property type="match status" value="1"/>
</dbReference>
<dbReference type="RefSeq" id="WP_057904627.1">
    <property type="nucleotide sequence ID" value="NZ_AZDA01000064.1"/>
</dbReference>
<keyword evidence="3" id="KW-0804">Transcription</keyword>
<dbReference type="GO" id="GO:0003700">
    <property type="term" value="F:DNA-binding transcription factor activity"/>
    <property type="evidence" value="ECO:0007669"/>
    <property type="project" value="InterPro"/>
</dbReference>
<keyword evidence="1" id="KW-0805">Transcription regulation</keyword>
<dbReference type="PROSITE" id="PS50949">
    <property type="entry name" value="HTH_GNTR"/>
    <property type="match status" value="1"/>
</dbReference>
<evidence type="ECO:0000259" key="4">
    <source>
        <dbReference type="PROSITE" id="PS50949"/>
    </source>
</evidence>
<dbReference type="InterPro" id="IPR036388">
    <property type="entry name" value="WH-like_DNA-bd_sf"/>
</dbReference>
<evidence type="ECO:0000313" key="5">
    <source>
        <dbReference type="EMBL" id="KRK36409.1"/>
    </source>
</evidence>
<dbReference type="InterPro" id="IPR000524">
    <property type="entry name" value="Tscrpt_reg_HTH_GntR"/>
</dbReference>
<dbReference type="Gene3D" id="1.10.10.10">
    <property type="entry name" value="Winged helix-like DNA-binding domain superfamily/Winged helix DNA-binding domain"/>
    <property type="match status" value="1"/>
</dbReference>
<dbReference type="AlphaFoldDB" id="A0A0R1GRN2"/>
<sequence>MEFDDKLPIYYQIKQYFYHEIIVGRLALGAKLPSVRQIAVALTVNVNTVQRALAEMETEKVITSQRGKGNFVTEDVQRVLKLKEQLIQVQLKQLYEELKALNIGDDGMVTYLKQYIEMRREND</sequence>
<keyword evidence="6" id="KW-1185">Reference proteome</keyword>
<dbReference type="EMBL" id="AZDA01000064">
    <property type="protein sequence ID" value="KRK36409.1"/>
    <property type="molecule type" value="Genomic_DNA"/>
</dbReference>
<dbReference type="Pfam" id="PF00392">
    <property type="entry name" value="GntR"/>
    <property type="match status" value="1"/>
</dbReference>
<dbReference type="InterPro" id="IPR036390">
    <property type="entry name" value="WH_DNA-bd_sf"/>
</dbReference>